<evidence type="ECO:0000256" key="1">
    <source>
        <dbReference type="SAM" id="Phobius"/>
    </source>
</evidence>
<feature type="transmembrane region" description="Helical" evidence="1">
    <location>
        <begin position="79"/>
        <end position="100"/>
    </location>
</feature>
<feature type="transmembrane region" description="Helical" evidence="1">
    <location>
        <begin position="158"/>
        <end position="174"/>
    </location>
</feature>
<dbReference type="PANTHER" id="PTHR37692">
    <property type="entry name" value="HYPOTHETICAL MEMBRANE SPANNING PROTEIN"/>
    <property type="match status" value="1"/>
</dbReference>
<accession>A0A381UZ72</accession>
<name>A0A381UZ72_9ZZZZ</name>
<reference evidence="2" key="1">
    <citation type="submission" date="2018-05" db="EMBL/GenBank/DDBJ databases">
        <authorList>
            <person name="Lanie J.A."/>
            <person name="Ng W.-L."/>
            <person name="Kazmierczak K.M."/>
            <person name="Andrzejewski T.M."/>
            <person name="Davidsen T.M."/>
            <person name="Wayne K.J."/>
            <person name="Tettelin H."/>
            <person name="Glass J.I."/>
            <person name="Rusch D."/>
            <person name="Podicherti R."/>
            <person name="Tsui H.-C.T."/>
            <person name="Winkler M.E."/>
        </authorList>
    </citation>
    <scope>NUCLEOTIDE SEQUENCE</scope>
</reference>
<feature type="transmembrane region" description="Helical" evidence="1">
    <location>
        <begin position="9"/>
        <end position="31"/>
    </location>
</feature>
<dbReference type="GO" id="GO:0022904">
    <property type="term" value="P:respiratory electron transport chain"/>
    <property type="evidence" value="ECO:0007669"/>
    <property type="project" value="InterPro"/>
</dbReference>
<dbReference type="InterPro" id="IPR013833">
    <property type="entry name" value="Cyt_c_oxidase_su3_a-hlx"/>
</dbReference>
<dbReference type="Pfam" id="PF04238">
    <property type="entry name" value="DUF420"/>
    <property type="match status" value="1"/>
</dbReference>
<feature type="transmembrane region" description="Helical" evidence="1">
    <location>
        <begin position="115"/>
        <end position="138"/>
    </location>
</feature>
<dbReference type="Gene3D" id="1.20.120.80">
    <property type="entry name" value="Cytochrome c oxidase, subunit III, four-helix bundle"/>
    <property type="match status" value="1"/>
</dbReference>
<evidence type="ECO:0000313" key="2">
    <source>
        <dbReference type="EMBL" id="SVA33426.1"/>
    </source>
</evidence>
<dbReference type="AlphaFoldDB" id="A0A381UZ72"/>
<dbReference type="InterPro" id="IPR007352">
    <property type="entry name" value="DUF420"/>
</dbReference>
<keyword evidence="1" id="KW-0472">Membrane</keyword>
<keyword evidence="1" id="KW-1133">Transmembrane helix</keyword>
<dbReference type="GO" id="GO:0004129">
    <property type="term" value="F:cytochrome-c oxidase activity"/>
    <property type="evidence" value="ECO:0007669"/>
    <property type="project" value="InterPro"/>
</dbReference>
<keyword evidence="1" id="KW-0812">Transmembrane</keyword>
<protein>
    <recommendedName>
        <fullName evidence="3">DUF420 domain-containing protein</fullName>
    </recommendedName>
</protein>
<feature type="transmembrane region" description="Helical" evidence="1">
    <location>
        <begin position="43"/>
        <end position="67"/>
    </location>
</feature>
<dbReference type="EMBL" id="UINC01007456">
    <property type="protein sequence ID" value="SVA33426.1"/>
    <property type="molecule type" value="Genomic_DNA"/>
</dbReference>
<dbReference type="GO" id="GO:0016020">
    <property type="term" value="C:membrane"/>
    <property type="evidence" value="ECO:0007669"/>
    <property type="project" value="InterPro"/>
</dbReference>
<gene>
    <name evidence="2" type="ORF">METZ01_LOCUS86280</name>
</gene>
<organism evidence="2">
    <name type="scientific">marine metagenome</name>
    <dbReference type="NCBI Taxonomy" id="408172"/>
    <lineage>
        <taxon>unclassified sequences</taxon>
        <taxon>metagenomes</taxon>
        <taxon>ecological metagenomes</taxon>
    </lineage>
</organism>
<dbReference type="PANTHER" id="PTHR37692:SF1">
    <property type="entry name" value="DUF420 DOMAIN-CONTAINING PROTEIN"/>
    <property type="match status" value="1"/>
</dbReference>
<proteinExistence type="predicted"/>
<evidence type="ECO:0008006" key="3">
    <source>
        <dbReference type="Google" id="ProtNLM"/>
    </source>
</evidence>
<sequence>MLTANTDNFWLRIIYIVSVIISGAVAFLILGPRPVGIEGSLDVSVLPILNATLNGITTILLIVGYSLIRQKKRQQHKNVMLSAFGTSTAFLISYVIYHWFKSGPKVYTGDWTTLYYFILISHILLAAIIVPLALITLYRGWNTHVGKHRKIARITLPLWLYVSVTGVIIYFMLYW</sequence>